<feature type="region of interest" description="Disordered" evidence="5">
    <location>
        <begin position="23"/>
        <end position="43"/>
    </location>
</feature>
<feature type="compositionally biased region" description="Polar residues" evidence="5">
    <location>
        <begin position="897"/>
        <end position="923"/>
    </location>
</feature>
<feature type="domain" description="C3H1-type" evidence="6">
    <location>
        <begin position="1130"/>
        <end position="1155"/>
    </location>
</feature>
<feature type="compositionally biased region" description="Polar residues" evidence="5">
    <location>
        <begin position="322"/>
        <end position="331"/>
    </location>
</feature>
<feature type="region of interest" description="Disordered" evidence="5">
    <location>
        <begin position="837"/>
        <end position="860"/>
    </location>
</feature>
<evidence type="ECO:0000256" key="3">
    <source>
        <dbReference type="ARBA" id="ARBA00022833"/>
    </source>
</evidence>
<feature type="compositionally biased region" description="Polar residues" evidence="5">
    <location>
        <begin position="1048"/>
        <end position="1058"/>
    </location>
</feature>
<feature type="region of interest" description="Disordered" evidence="5">
    <location>
        <begin position="274"/>
        <end position="377"/>
    </location>
</feature>
<feature type="region of interest" description="Disordered" evidence="5">
    <location>
        <begin position="880"/>
        <end position="923"/>
    </location>
</feature>
<dbReference type="AlphaFoldDB" id="A0A1E1LWT1"/>
<feature type="compositionally biased region" description="Acidic residues" evidence="5">
    <location>
        <begin position="358"/>
        <end position="377"/>
    </location>
</feature>
<dbReference type="PROSITE" id="PS50103">
    <property type="entry name" value="ZF_C3H1"/>
    <property type="match status" value="1"/>
</dbReference>
<feature type="region of interest" description="Disordered" evidence="5">
    <location>
        <begin position="574"/>
        <end position="719"/>
    </location>
</feature>
<feature type="region of interest" description="Disordered" evidence="5">
    <location>
        <begin position="1048"/>
        <end position="1068"/>
    </location>
</feature>
<feature type="compositionally biased region" description="Polar residues" evidence="5">
    <location>
        <begin position="1081"/>
        <end position="1090"/>
    </location>
</feature>
<name>A0A1E1LWT1_RHYSE</name>
<organism evidence="7 8">
    <name type="scientific">Rhynchosporium secalis</name>
    <name type="common">Barley scald fungus</name>
    <dbReference type="NCBI Taxonomy" id="38038"/>
    <lineage>
        <taxon>Eukaryota</taxon>
        <taxon>Fungi</taxon>
        <taxon>Dikarya</taxon>
        <taxon>Ascomycota</taxon>
        <taxon>Pezizomycotina</taxon>
        <taxon>Leotiomycetes</taxon>
        <taxon>Helotiales</taxon>
        <taxon>Ploettnerulaceae</taxon>
        <taxon>Rhynchosporium</taxon>
    </lineage>
</organism>
<evidence type="ECO:0000313" key="7">
    <source>
        <dbReference type="EMBL" id="CZT41314.1"/>
    </source>
</evidence>
<feature type="zinc finger region" description="C3H1-type" evidence="4">
    <location>
        <begin position="1130"/>
        <end position="1155"/>
    </location>
</feature>
<feature type="compositionally biased region" description="Polar residues" evidence="5">
    <location>
        <begin position="625"/>
        <end position="636"/>
    </location>
</feature>
<keyword evidence="2 4" id="KW-0863">Zinc-finger</keyword>
<keyword evidence="8" id="KW-1185">Reference proteome</keyword>
<feature type="region of interest" description="Disordered" evidence="5">
    <location>
        <begin position="802"/>
        <end position="821"/>
    </location>
</feature>
<feature type="compositionally biased region" description="Basic and acidic residues" evidence="5">
    <location>
        <begin position="574"/>
        <end position="592"/>
    </location>
</feature>
<evidence type="ECO:0000256" key="5">
    <source>
        <dbReference type="SAM" id="MobiDB-lite"/>
    </source>
</evidence>
<evidence type="ECO:0000256" key="2">
    <source>
        <dbReference type="ARBA" id="ARBA00022771"/>
    </source>
</evidence>
<dbReference type="GO" id="GO:0008270">
    <property type="term" value="F:zinc ion binding"/>
    <property type="evidence" value="ECO:0007669"/>
    <property type="project" value="UniProtKB-KW"/>
</dbReference>
<keyword evidence="3 4" id="KW-0862">Zinc</keyword>
<reference evidence="8" key="1">
    <citation type="submission" date="2016-03" db="EMBL/GenBank/DDBJ databases">
        <authorList>
            <person name="Guldener U."/>
        </authorList>
    </citation>
    <scope>NUCLEOTIDE SEQUENCE [LARGE SCALE GENOMIC DNA]</scope>
</reference>
<gene>
    <name evidence="7" type="ORF">RSE6_01037</name>
</gene>
<evidence type="ECO:0000313" key="8">
    <source>
        <dbReference type="Proteomes" id="UP000177625"/>
    </source>
</evidence>
<accession>A0A1E1LWT1</accession>
<evidence type="ECO:0000256" key="4">
    <source>
        <dbReference type="PROSITE-ProRule" id="PRU00723"/>
    </source>
</evidence>
<evidence type="ECO:0000256" key="1">
    <source>
        <dbReference type="ARBA" id="ARBA00022723"/>
    </source>
</evidence>
<dbReference type="SUPFAM" id="SSF90229">
    <property type="entry name" value="CCCH zinc finger"/>
    <property type="match status" value="1"/>
</dbReference>
<dbReference type="EMBL" id="FJVC01000032">
    <property type="protein sequence ID" value="CZT41314.1"/>
    <property type="molecule type" value="Genomic_DNA"/>
</dbReference>
<sequence length="1155" mass="129717">MEGHNGHGYVADDMSYDDLMSDTNWPGSNDQQFHFQQQQQQPVQYANSQQNFHDQYNLSHHQHQHPQYPAVTYSNSPYVPQYPQHARPSDVFGPSASFTEPALNGPTGYHGNDSSFSFGINNLEPATIAPQNLQYSIPPGQNMNRTISASTLQRQQNGLVDTLNQRSQDAIPTYYQPSQIANFQTPQNSNLRYPNLPNDTATEPRQIIKNVVDDSPYQNVIQTAPSSLQQIRVAPPSNPLRFTYPATDEESKTRLPYAPFLAWDDEPIHVPNGLKTALPKYQPRKPRSGKDVVPGLDLSTTLKPAATSAKRGRPRKIKAPVSQYQGTSQGPKPTAVNKLRDDGSREARSPSVLTETSSSEEEDSSEESEYEDEEEMPLVDIATIRGHTRPTSAPEAARWDAIGIIWKDPNSSPSNEVVSEAVQEYGNFLSALRVQIKANSLKIEEAAARPADAQRLKNERLILLESLYQIIDVANKLGYAPIVENLGGHHKMVNGLTTTLIECIKVEDYKGKLPTAIFTLLARFQNMSDDLLKRLKFDSIQKRWIKKGADETKQIIIDILANTIDARERAAKMKPDVDQVEKEKKMREKVDLAKPQSSLQTPNSTKRPLEGDSTNGKANKKFALDTTSTFNPSSKPTPIRRSGTNLLGIAAKPPTKALPKKREVSPPTESKLGAILASIEQPPELPKAPVIPARAPETPQEKSRRERKESRRHLRVKFKDGPELEQIRIFKHEQVEDEGRQDEMLRDAHDDRSEGMMHKQRVLEVMDDEEEYQPMDADDLPYPEPKAINLSSVEKSTRFGATYTTRGGNLEVSTPEQRTQQRREGLELMVVYTDTMDIPPSAKEPHQVDTGMDDGSGRNLKGPTEPWLVERLQEINQYGPEQATQRALLRQSEEQWKSASQPDGTTVPSGNMSSALQQSCAPTQQVSMPSTKHDLVVQQVLEHLQRITDSLKGLPFPATEPPQWMTNPAQRHIWIEGYNRDMGVRHQVEIERNIAQLQAAQFQAPAVPAQYQHQALPLHAAFTPPMHPPHQAVPDVAQQVQGYLASFQNGGQNQQPDYTNWGVHAGQDQGSNYAVQHQQPNYDQSWGNENRNPKDNRSQETQAGKSKRGYEMKTMSTYEDSPFDENGEYKGKKKPCRFFREGKCAKGNKCTYLHE</sequence>
<feature type="compositionally biased region" description="Polar residues" evidence="5">
    <location>
        <begin position="802"/>
        <end position="818"/>
    </location>
</feature>
<keyword evidence="1 4" id="KW-0479">Metal-binding</keyword>
<feature type="compositionally biased region" description="Basic and acidic residues" evidence="5">
    <location>
        <begin position="338"/>
        <end position="348"/>
    </location>
</feature>
<dbReference type="InterPro" id="IPR000571">
    <property type="entry name" value="Znf_CCCH"/>
</dbReference>
<feature type="compositionally biased region" description="Polar residues" evidence="5">
    <location>
        <begin position="595"/>
        <end position="617"/>
    </location>
</feature>
<proteinExistence type="predicted"/>
<dbReference type="InterPro" id="IPR036855">
    <property type="entry name" value="Znf_CCCH_sf"/>
</dbReference>
<evidence type="ECO:0000259" key="6">
    <source>
        <dbReference type="PROSITE" id="PS50103"/>
    </source>
</evidence>
<feature type="compositionally biased region" description="Basic and acidic residues" evidence="5">
    <location>
        <begin position="699"/>
        <end position="709"/>
    </location>
</feature>
<feature type="compositionally biased region" description="Low complexity" evidence="5">
    <location>
        <begin position="31"/>
        <end position="43"/>
    </location>
</feature>
<dbReference type="Proteomes" id="UP000177625">
    <property type="component" value="Unassembled WGS sequence"/>
</dbReference>
<feature type="region of interest" description="Disordered" evidence="5">
    <location>
        <begin position="1081"/>
        <end position="1132"/>
    </location>
</feature>
<protein>
    <submittedName>
        <fullName evidence="7">Related to tpa inducible protein</fullName>
    </submittedName>
</protein>